<dbReference type="GO" id="GO:0005524">
    <property type="term" value="F:ATP binding"/>
    <property type="evidence" value="ECO:0007669"/>
    <property type="project" value="UniProtKB-KW"/>
</dbReference>
<keyword evidence="2" id="KW-0547">Nucleotide-binding</keyword>
<evidence type="ECO:0000256" key="4">
    <source>
        <dbReference type="ARBA" id="ARBA00022840"/>
    </source>
</evidence>
<dbReference type="SMART" id="SM00220">
    <property type="entry name" value="S_TKc"/>
    <property type="match status" value="1"/>
</dbReference>
<dbReference type="SUPFAM" id="SSF56112">
    <property type="entry name" value="Protein kinase-like (PK-like)"/>
    <property type="match status" value="1"/>
</dbReference>
<proteinExistence type="predicted"/>
<dbReference type="InterPro" id="IPR008271">
    <property type="entry name" value="Ser/Thr_kinase_AS"/>
</dbReference>
<feature type="domain" description="Protein kinase" evidence="5">
    <location>
        <begin position="113"/>
        <end position="391"/>
    </location>
</feature>
<dbReference type="PROSITE" id="PS00108">
    <property type="entry name" value="PROTEIN_KINASE_ST"/>
    <property type="match status" value="1"/>
</dbReference>
<dbReference type="InterPro" id="IPR000719">
    <property type="entry name" value="Prot_kinase_dom"/>
</dbReference>
<comment type="caution">
    <text evidence="6">The sequence shown here is derived from an EMBL/GenBank/DDBJ whole genome shotgun (WGS) entry which is preliminary data.</text>
</comment>
<keyword evidence="4" id="KW-0067">ATP-binding</keyword>
<dbReference type="Pfam" id="PF07714">
    <property type="entry name" value="PK_Tyr_Ser-Thr"/>
    <property type="match status" value="1"/>
</dbReference>
<keyword evidence="1" id="KW-0808">Transferase</keyword>
<evidence type="ECO:0000256" key="1">
    <source>
        <dbReference type="ARBA" id="ARBA00022679"/>
    </source>
</evidence>
<evidence type="ECO:0000259" key="5">
    <source>
        <dbReference type="PROSITE" id="PS50011"/>
    </source>
</evidence>
<dbReference type="Proteomes" id="UP000559027">
    <property type="component" value="Unassembled WGS sequence"/>
</dbReference>
<evidence type="ECO:0000256" key="2">
    <source>
        <dbReference type="ARBA" id="ARBA00022741"/>
    </source>
</evidence>
<dbReference type="InterPro" id="IPR011009">
    <property type="entry name" value="Kinase-like_dom_sf"/>
</dbReference>
<reference evidence="6 7" key="1">
    <citation type="journal article" date="2020" name="ISME J.">
        <title>Uncovering the hidden diversity of litter-decomposition mechanisms in mushroom-forming fungi.</title>
        <authorList>
            <person name="Floudas D."/>
            <person name="Bentzer J."/>
            <person name="Ahren D."/>
            <person name="Johansson T."/>
            <person name="Persson P."/>
            <person name="Tunlid A."/>
        </authorList>
    </citation>
    <scope>NUCLEOTIDE SEQUENCE [LARGE SCALE GENOMIC DNA]</scope>
    <source>
        <strain evidence="6 7">CBS 146.42</strain>
    </source>
</reference>
<dbReference type="Gene3D" id="1.10.510.10">
    <property type="entry name" value="Transferase(Phosphotransferase) domain 1"/>
    <property type="match status" value="1"/>
</dbReference>
<dbReference type="PANTHER" id="PTHR44329">
    <property type="entry name" value="SERINE/THREONINE-PROTEIN KINASE TNNI3K-RELATED"/>
    <property type="match status" value="1"/>
</dbReference>
<accession>A0A8H5FY55</accession>
<dbReference type="EMBL" id="JAACJO010000010">
    <property type="protein sequence ID" value="KAF5353501.1"/>
    <property type="molecule type" value="Genomic_DNA"/>
</dbReference>
<dbReference type="InterPro" id="IPR051681">
    <property type="entry name" value="Ser/Thr_Kinases-Pseudokinases"/>
</dbReference>
<dbReference type="InterPro" id="IPR001245">
    <property type="entry name" value="Ser-Thr/Tyr_kinase_cat_dom"/>
</dbReference>
<dbReference type="GO" id="GO:0004674">
    <property type="term" value="F:protein serine/threonine kinase activity"/>
    <property type="evidence" value="ECO:0007669"/>
    <property type="project" value="TreeGrafter"/>
</dbReference>
<keyword evidence="7" id="KW-1185">Reference proteome</keyword>
<gene>
    <name evidence="6" type="ORF">D9756_008125</name>
</gene>
<evidence type="ECO:0000256" key="3">
    <source>
        <dbReference type="ARBA" id="ARBA00022777"/>
    </source>
</evidence>
<dbReference type="PANTHER" id="PTHR44329:SF288">
    <property type="entry name" value="MITOGEN-ACTIVATED PROTEIN KINASE KINASE KINASE 20"/>
    <property type="match status" value="1"/>
</dbReference>
<dbReference type="AlphaFoldDB" id="A0A8H5FY55"/>
<dbReference type="PROSITE" id="PS50011">
    <property type="entry name" value="PROTEIN_KINASE_DOM"/>
    <property type="match status" value="1"/>
</dbReference>
<keyword evidence="3" id="KW-0418">Kinase</keyword>
<sequence length="437" mass="49687">MPTDFSTYRTSDHANRNLNHGEEAFCLPIQNVHAPEHGSLVELLCHTLCNPQKRQAMEQLVGDHAQLIADFLQSILLVSAHPTPWFRKHCLIALYKLCKACMIFPRGYILADIQRGLPVAGTSFCDIYQGTFGKEVLCLKVLRVFQEGDSLNMMKILTKEAILWGQLDHPNVTPFYGVYFLESPLRQICLVSPWMENGNLTIYLRTNPHAPREPLIYDIASGLAYLHRENIIHGDLKGTNVLVSRNGDACITDFGLSSVFTSNTIAYPDGISSITGCTYRWLAPEFLSNISRRSKPGDIWAFGCVCYEYTHQALTRKAPFYECQTDYQVIIKLMNGHQPTRPNENSGTGLDQISDEMWTLVNTFWKQDPSNRPTCERTLLMLGQQGPFNFLRGSTDSRIPQASRELDPIIVQFDRLEVEQILRQVAYLCSFYINKQH</sequence>
<evidence type="ECO:0000313" key="6">
    <source>
        <dbReference type="EMBL" id="KAF5353501.1"/>
    </source>
</evidence>
<protein>
    <recommendedName>
        <fullName evidence="5">Protein kinase domain-containing protein</fullName>
    </recommendedName>
</protein>
<dbReference type="OrthoDB" id="122279at2759"/>
<organism evidence="6 7">
    <name type="scientific">Leucocoprinus leucothites</name>
    <dbReference type="NCBI Taxonomy" id="201217"/>
    <lineage>
        <taxon>Eukaryota</taxon>
        <taxon>Fungi</taxon>
        <taxon>Dikarya</taxon>
        <taxon>Basidiomycota</taxon>
        <taxon>Agaricomycotina</taxon>
        <taxon>Agaricomycetes</taxon>
        <taxon>Agaricomycetidae</taxon>
        <taxon>Agaricales</taxon>
        <taxon>Agaricineae</taxon>
        <taxon>Agaricaceae</taxon>
        <taxon>Leucocoprinus</taxon>
    </lineage>
</organism>
<name>A0A8H5FY55_9AGAR</name>
<evidence type="ECO:0000313" key="7">
    <source>
        <dbReference type="Proteomes" id="UP000559027"/>
    </source>
</evidence>